<accession>A0AAU8GVD9</accession>
<dbReference type="InterPro" id="IPR015422">
    <property type="entry name" value="PyrdxlP-dep_Trfase_small"/>
</dbReference>
<evidence type="ECO:0000313" key="8">
    <source>
        <dbReference type="EMBL" id="XCH46319.1"/>
    </source>
</evidence>
<evidence type="ECO:0000256" key="6">
    <source>
        <dbReference type="ARBA" id="ARBA00023244"/>
    </source>
</evidence>
<dbReference type="PANTHER" id="PTHR43713">
    <property type="entry name" value="GLUTAMATE-1-SEMIALDEHYDE 2,1-AMINOMUTASE"/>
    <property type="match status" value="1"/>
</dbReference>
<dbReference type="InterPro" id="IPR015424">
    <property type="entry name" value="PyrdxlP-dep_Trfase"/>
</dbReference>
<comment type="pathway">
    <text evidence="2">Porphyrin-containing compound metabolism; protoporphyrin-IX biosynthesis; 5-aminolevulinate from L-glutamyl-tRNA(Glu): step 2/2.</text>
</comment>
<dbReference type="GO" id="GO:0005737">
    <property type="term" value="C:cytoplasm"/>
    <property type="evidence" value="ECO:0007669"/>
    <property type="project" value="UniProtKB-SubCell"/>
</dbReference>
<gene>
    <name evidence="7 8" type="primary">hemL</name>
    <name evidence="8" type="ORF">V4D30_08210</name>
</gene>
<dbReference type="GO" id="GO:0030170">
    <property type="term" value="F:pyridoxal phosphate binding"/>
    <property type="evidence" value="ECO:0007669"/>
    <property type="project" value="InterPro"/>
</dbReference>
<evidence type="ECO:0000256" key="5">
    <source>
        <dbReference type="ARBA" id="ARBA00023235"/>
    </source>
</evidence>
<proteinExistence type="inferred from homology"/>
<feature type="modified residue" description="N6-(pyridoxal phosphate)lysine" evidence="7">
    <location>
        <position position="267"/>
    </location>
</feature>
<dbReference type="EC" id="5.4.3.8" evidence="7"/>
<dbReference type="FunFam" id="3.40.640.10:FF:000021">
    <property type="entry name" value="Glutamate-1-semialdehyde 2,1-aminomutase"/>
    <property type="match status" value="1"/>
</dbReference>
<dbReference type="CDD" id="cd00610">
    <property type="entry name" value="OAT_like"/>
    <property type="match status" value="1"/>
</dbReference>
<evidence type="ECO:0000256" key="1">
    <source>
        <dbReference type="ARBA" id="ARBA00001933"/>
    </source>
</evidence>
<dbReference type="PROSITE" id="PS00600">
    <property type="entry name" value="AA_TRANSFER_CLASS_3"/>
    <property type="match status" value="1"/>
</dbReference>
<dbReference type="Pfam" id="PF00202">
    <property type="entry name" value="Aminotran_3"/>
    <property type="match status" value="1"/>
</dbReference>
<dbReference type="EMBL" id="CP144373">
    <property type="protein sequence ID" value="XCH46319.1"/>
    <property type="molecule type" value="Genomic_DNA"/>
</dbReference>
<evidence type="ECO:0000256" key="4">
    <source>
        <dbReference type="ARBA" id="ARBA00022898"/>
    </source>
</evidence>
<dbReference type="Gene3D" id="3.90.1150.10">
    <property type="entry name" value="Aspartate Aminotransferase, domain 1"/>
    <property type="match status" value="1"/>
</dbReference>
<evidence type="ECO:0000256" key="7">
    <source>
        <dbReference type="HAMAP-Rule" id="MF_00375"/>
    </source>
</evidence>
<dbReference type="InterPro" id="IPR005814">
    <property type="entry name" value="Aminotrans_3"/>
</dbReference>
<dbReference type="InterPro" id="IPR015421">
    <property type="entry name" value="PyrdxlP-dep_Trfase_major"/>
</dbReference>
<dbReference type="PANTHER" id="PTHR43713:SF3">
    <property type="entry name" value="GLUTAMATE-1-SEMIALDEHYDE 2,1-AMINOMUTASE 1, CHLOROPLASTIC-RELATED"/>
    <property type="match status" value="1"/>
</dbReference>
<sequence>MKRKKSEKLYKKAITLMPGGVNSPVRAFRAVGGNPLFIARAKGSKIYDVDGNEYIDYVLSWGPLILGHAYPTVVKALKKAAERGTSYGAPTSLEIELAGLIKKAFPSIEKIRMVNSGTEATMSAIRVARGFTKRNKVVKFEGCYHGHVDGLLVSAGSGGATFGIPDSLGVPQSYISETIVLPFNDTEAFKNTLKEHWNDIACVIVEPVVGNMGCILPNDNFLKALREETEKYGIVLIFDEVMTGFRVAFGGAQQYYGIKPDLTCLGKVIGGGLPVGAYGGKGEIMSLVAPEGGVYQAGTLSGNPLAVTAGIETLKILSKHATYKKLEKSMKHLEDGLKDAAQRAGVKVKFYRAGTMFCTYFTEAEVVDARTAKTSDIEKFKKFFWSMIEQGIYIAPSQFEAGFISLAHTEKDIEKTVKAAYEAFRKL</sequence>
<reference evidence="8" key="1">
    <citation type="submission" date="2024-01" db="EMBL/GenBank/DDBJ databases">
        <title>The first autotrophic representatives of the genus Thermodesulfovibrio.</title>
        <authorList>
            <person name="Maltseva A.I."/>
            <person name="Elcheninov A.G."/>
            <person name="Kublanov I.V."/>
            <person name="Lebedinsky A.V."/>
            <person name="Frolov E.N."/>
        </authorList>
    </citation>
    <scope>NUCLEOTIDE SEQUENCE</scope>
    <source>
        <strain evidence="8">3907-1M</strain>
    </source>
</reference>
<keyword evidence="7" id="KW-0963">Cytoplasm</keyword>
<comment type="catalytic activity">
    <reaction evidence="7">
        <text>(S)-4-amino-5-oxopentanoate = 5-aminolevulinate</text>
        <dbReference type="Rhea" id="RHEA:14265"/>
        <dbReference type="ChEBI" id="CHEBI:57501"/>
        <dbReference type="ChEBI" id="CHEBI:356416"/>
        <dbReference type="EC" id="5.4.3.8"/>
    </reaction>
</comment>
<keyword evidence="5 7" id="KW-0413">Isomerase</keyword>
<comment type="subcellular location">
    <subcellularLocation>
        <location evidence="7">Cytoplasm</location>
    </subcellularLocation>
</comment>
<comment type="cofactor">
    <cofactor evidence="1 7">
        <name>pyridoxal 5'-phosphate</name>
        <dbReference type="ChEBI" id="CHEBI:597326"/>
    </cofactor>
</comment>
<dbReference type="NCBIfam" id="NF000818">
    <property type="entry name" value="PRK00062.1"/>
    <property type="match status" value="1"/>
</dbReference>
<dbReference type="KEGG" id="taut:V4D30_08210"/>
<dbReference type="InterPro" id="IPR049704">
    <property type="entry name" value="Aminotrans_3_PPA_site"/>
</dbReference>
<dbReference type="RefSeq" id="WP_353683857.1">
    <property type="nucleotide sequence ID" value="NZ_CP144373.1"/>
</dbReference>
<dbReference type="GO" id="GO:0042286">
    <property type="term" value="F:glutamate-1-semialdehyde 2,1-aminomutase activity"/>
    <property type="evidence" value="ECO:0007669"/>
    <property type="project" value="UniProtKB-UniRule"/>
</dbReference>
<evidence type="ECO:0000256" key="2">
    <source>
        <dbReference type="ARBA" id="ARBA00004819"/>
    </source>
</evidence>
<dbReference type="InterPro" id="IPR004639">
    <property type="entry name" value="4pyrrol_synth_GluAld_NH2Trfase"/>
</dbReference>
<dbReference type="GO" id="GO:0006782">
    <property type="term" value="P:protoporphyrinogen IX biosynthetic process"/>
    <property type="evidence" value="ECO:0007669"/>
    <property type="project" value="UniProtKB-UniRule"/>
</dbReference>
<keyword evidence="6 7" id="KW-0627">Porphyrin biosynthesis</keyword>
<comment type="similarity">
    <text evidence="3 7">Belongs to the class-III pyridoxal-phosphate-dependent aminotransferase family. HemL subfamily.</text>
</comment>
<name>A0AAU8GVD9_9BACT</name>
<comment type="subunit">
    <text evidence="7">Homodimer.</text>
</comment>
<organism evidence="8">
    <name type="scientific">Thermodesulfovibrio autotrophicus</name>
    <dbReference type="NCBI Taxonomy" id="3118333"/>
    <lineage>
        <taxon>Bacteria</taxon>
        <taxon>Pseudomonadati</taxon>
        <taxon>Nitrospirota</taxon>
        <taxon>Thermodesulfovibrionia</taxon>
        <taxon>Thermodesulfovibrionales</taxon>
        <taxon>Thermodesulfovibrionaceae</taxon>
        <taxon>Thermodesulfovibrio</taxon>
    </lineage>
</organism>
<dbReference type="Gene3D" id="3.40.640.10">
    <property type="entry name" value="Type I PLP-dependent aspartate aminotransferase-like (Major domain)"/>
    <property type="match status" value="1"/>
</dbReference>
<evidence type="ECO:0000256" key="3">
    <source>
        <dbReference type="ARBA" id="ARBA00008981"/>
    </source>
</evidence>
<dbReference type="SUPFAM" id="SSF53383">
    <property type="entry name" value="PLP-dependent transferases"/>
    <property type="match status" value="1"/>
</dbReference>
<dbReference type="HAMAP" id="MF_00375">
    <property type="entry name" value="HemL_aminotrans_3"/>
    <property type="match status" value="1"/>
</dbReference>
<keyword evidence="4 7" id="KW-0663">Pyridoxal phosphate</keyword>
<dbReference type="AlphaFoldDB" id="A0AAU8GVD9"/>
<dbReference type="GO" id="GO:0008483">
    <property type="term" value="F:transaminase activity"/>
    <property type="evidence" value="ECO:0007669"/>
    <property type="project" value="InterPro"/>
</dbReference>
<protein>
    <recommendedName>
        <fullName evidence="7">Glutamate-1-semialdehyde 2,1-aminomutase</fullName>
        <shortName evidence="7">GSA</shortName>
        <ecNumber evidence="7">5.4.3.8</ecNumber>
    </recommendedName>
    <alternativeName>
        <fullName evidence="7">Glutamate-1-semialdehyde aminotransferase</fullName>
        <shortName evidence="7">GSA-AT</shortName>
    </alternativeName>
</protein>
<dbReference type="NCBIfam" id="TIGR00713">
    <property type="entry name" value="hemL"/>
    <property type="match status" value="1"/>
</dbReference>